<keyword evidence="2" id="KW-1185">Reference proteome</keyword>
<evidence type="ECO:0000313" key="1">
    <source>
        <dbReference type="EMBL" id="TBN01912.1"/>
    </source>
</evidence>
<name>A0A4Q9FBA1_9FLAO</name>
<comment type="caution">
    <text evidence="1">The sequence shown here is derived from an EMBL/GenBank/DDBJ whole genome shotgun (WGS) entry which is preliminary data.</text>
</comment>
<sequence>MLLAIKPTNFYGFKKYVNFL</sequence>
<organism evidence="1 2">
    <name type="scientific">Hyunsoonleella flava</name>
    <dbReference type="NCBI Taxonomy" id="2527939"/>
    <lineage>
        <taxon>Bacteria</taxon>
        <taxon>Pseudomonadati</taxon>
        <taxon>Bacteroidota</taxon>
        <taxon>Flavobacteriia</taxon>
        <taxon>Flavobacteriales</taxon>
        <taxon>Flavobacteriaceae</taxon>
    </lineage>
</organism>
<evidence type="ECO:0000313" key="2">
    <source>
        <dbReference type="Proteomes" id="UP000291142"/>
    </source>
</evidence>
<accession>A0A4Q9FBA1</accession>
<gene>
    <name evidence="1" type="ORF">EYD45_12370</name>
</gene>
<proteinExistence type="predicted"/>
<reference evidence="1 2" key="1">
    <citation type="submission" date="2019-02" db="EMBL/GenBank/DDBJ databases">
        <title>Hyunsoonleella sp., isolated from marine sediment.</title>
        <authorList>
            <person name="Liu B.-T."/>
        </authorList>
    </citation>
    <scope>NUCLEOTIDE SEQUENCE [LARGE SCALE GENOMIC DNA]</scope>
    <source>
        <strain evidence="1 2">T58</strain>
    </source>
</reference>
<dbReference type="Proteomes" id="UP000291142">
    <property type="component" value="Unassembled WGS sequence"/>
</dbReference>
<dbReference type="EMBL" id="SIRT01000011">
    <property type="protein sequence ID" value="TBN01912.1"/>
    <property type="molecule type" value="Genomic_DNA"/>
</dbReference>
<dbReference type="AlphaFoldDB" id="A0A4Q9FBA1"/>
<protein>
    <submittedName>
        <fullName evidence="1">DUF2648 domain-containing protein</fullName>
    </submittedName>
</protein>